<organism evidence="2 3">
    <name type="scientific">Ditylenchus dipsaci</name>
    <dbReference type="NCBI Taxonomy" id="166011"/>
    <lineage>
        <taxon>Eukaryota</taxon>
        <taxon>Metazoa</taxon>
        <taxon>Ecdysozoa</taxon>
        <taxon>Nematoda</taxon>
        <taxon>Chromadorea</taxon>
        <taxon>Rhabditida</taxon>
        <taxon>Tylenchina</taxon>
        <taxon>Tylenchomorpha</taxon>
        <taxon>Sphaerularioidea</taxon>
        <taxon>Anguinidae</taxon>
        <taxon>Anguininae</taxon>
        <taxon>Ditylenchus</taxon>
    </lineage>
</organism>
<dbReference type="AlphaFoldDB" id="A0A915DPZ3"/>
<evidence type="ECO:0000313" key="2">
    <source>
        <dbReference type="Proteomes" id="UP000887574"/>
    </source>
</evidence>
<evidence type="ECO:0000313" key="3">
    <source>
        <dbReference type="WBParaSite" id="jg21893"/>
    </source>
</evidence>
<reference evidence="3" key="1">
    <citation type="submission" date="2022-11" db="UniProtKB">
        <authorList>
            <consortium name="WormBaseParasite"/>
        </authorList>
    </citation>
    <scope>IDENTIFICATION</scope>
</reference>
<name>A0A915DPZ3_9BILA</name>
<dbReference type="Proteomes" id="UP000887574">
    <property type="component" value="Unplaced"/>
</dbReference>
<feature type="region of interest" description="Disordered" evidence="1">
    <location>
        <begin position="49"/>
        <end position="74"/>
    </location>
</feature>
<sequence>MMHGEKAITKNGNPKAAPMSVYLQWIIDAWESLPKEPVQNSFKSCAISTATDGSEDDQIHCFKPNGPVPGGRSKLKQAREDKELAELLKEIDLEQESYEYDSDVSLEY</sequence>
<proteinExistence type="predicted"/>
<evidence type="ECO:0000256" key="1">
    <source>
        <dbReference type="SAM" id="MobiDB-lite"/>
    </source>
</evidence>
<protein>
    <submittedName>
        <fullName evidence="3">Uncharacterized protein</fullName>
    </submittedName>
</protein>
<accession>A0A915DPZ3</accession>
<keyword evidence="2" id="KW-1185">Reference proteome</keyword>
<dbReference type="WBParaSite" id="jg21893">
    <property type="protein sequence ID" value="jg21893"/>
    <property type="gene ID" value="jg21893"/>
</dbReference>